<dbReference type="Proteomes" id="UP001370490">
    <property type="component" value="Unassembled WGS sequence"/>
</dbReference>
<dbReference type="NCBIfam" id="TIGR00756">
    <property type="entry name" value="PPR"/>
    <property type="match status" value="3"/>
</dbReference>
<dbReference type="Pfam" id="PF13041">
    <property type="entry name" value="PPR_2"/>
    <property type="match status" value="2"/>
</dbReference>
<dbReference type="InterPro" id="IPR002885">
    <property type="entry name" value="PPR_rpt"/>
</dbReference>
<feature type="repeat" description="PPR" evidence="3">
    <location>
        <begin position="38"/>
        <end position="72"/>
    </location>
</feature>
<keyword evidence="6" id="KW-1185">Reference proteome</keyword>
<feature type="non-terminal residue" evidence="5">
    <location>
        <position position="1"/>
    </location>
</feature>
<evidence type="ECO:0000256" key="2">
    <source>
        <dbReference type="ARBA" id="ARBA00022737"/>
    </source>
</evidence>
<dbReference type="InterPro" id="IPR011990">
    <property type="entry name" value="TPR-like_helical_dom_sf"/>
</dbReference>
<evidence type="ECO:0000259" key="4">
    <source>
        <dbReference type="Pfam" id="PF14432"/>
    </source>
</evidence>
<name>A0AAN8ZMM4_9MAGN</name>
<evidence type="ECO:0000256" key="3">
    <source>
        <dbReference type="PROSITE-ProRule" id="PRU00708"/>
    </source>
</evidence>
<evidence type="ECO:0000313" key="5">
    <source>
        <dbReference type="EMBL" id="KAK6943411.1"/>
    </source>
</evidence>
<keyword evidence="2" id="KW-0677">Repeat</keyword>
<reference evidence="5 6" key="1">
    <citation type="submission" date="2023-12" db="EMBL/GenBank/DDBJ databases">
        <title>A high-quality genome assembly for Dillenia turbinata (Dilleniales).</title>
        <authorList>
            <person name="Chanderbali A."/>
        </authorList>
    </citation>
    <scope>NUCLEOTIDE SEQUENCE [LARGE SCALE GENOMIC DNA]</scope>
    <source>
        <strain evidence="5">LSX21</strain>
        <tissue evidence="5">Leaf</tissue>
    </source>
</reference>
<proteinExistence type="inferred from homology"/>
<comment type="similarity">
    <text evidence="1">Belongs to the PPR family. PCMP-H subfamily.</text>
</comment>
<accession>A0AAN8ZMM4</accession>
<sequence length="414" mass="46083">SYFCCEGGLRETSLVSVYVLRGFFDEAFKLFDDIPDKNVISWTTIIGGFIKIGKFRDAIESFRRFLEMGLKPDSFTLVRILSACTGWGIRRVLGNMEKARAIFDGMAERDIVSWSAMIMGYASNRHPKESLDLYFAMQRENLRPDRYSMVGVLSACASLGALELGEWACGLMNRVEFLANPTLGTALMMYAKCGKMALAWGVFKEMEEKDVVVWSAMISGLAMNGHTNASFALFGQLEKLGFQPDGNTFMGFALYALMLHYGCLVDLLGCAGLLDVANELIKSMPMEANAIVLEALLSGYSSFLVGDEMHPLSGKLYAKLSELAKELELASYVPTTEFVMYDMVEEEKEHFLGVHSEKLALAFGLISTKPTDTIRVVKNLRVCGDCHMAIKLISKITGGEITVRDNNRFHCFLR</sequence>
<dbReference type="PANTHER" id="PTHR47926">
    <property type="entry name" value="PENTATRICOPEPTIDE REPEAT-CONTAINING PROTEIN"/>
    <property type="match status" value="1"/>
</dbReference>
<comment type="caution">
    <text evidence="5">The sequence shown here is derived from an EMBL/GenBank/DDBJ whole genome shotgun (WGS) entry which is preliminary data.</text>
</comment>
<feature type="repeat" description="PPR" evidence="3">
    <location>
        <begin position="210"/>
        <end position="244"/>
    </location>
</feature>
<dbReference type="AlphaFoldDB" id="A0AAN8ZMM4"/>
<gene>
    <name evidence="5" type="ORF">RJ641_024513</name>
</gene>
<dbReference type="InterPro" id="IPR046960">
    <property type="entry name" value="PPR_At4g14850-like_plant"/>
</dbReference>
<dbReference type="Gene3D" id="1.25.40.10">
    <property type="entry name" value="Tetratricopeptide repeat domain"/>
    <property type="match status" value="3"/>
</dbReference>
<dbReference type="InterPro" id="IPR032867">
    <property type="entry name" value="DYW_dom"/>
</dbReference>
<feature type="domain" description="DYW" evidence="4">
    <location>
        <begin position="332"/>
        <end position="412"/>
    </location>
</feature>
<dbReference type="PANTHER" id="PTHR47926:SF446">
    <property type="entry name" value="PENTACOTRIPEPTIDE-REPEAT REGION OF PRORP DOMAIN-CONTAINING PROTEIN"/>
    <property type="match status" value="1"/>
</dbReference>
<dbReference type="Pfam" id="PF14432">
    <property type="entry name" value="DYW_deaminase"/>
    <property type="match status" value="1"/>
</dbReference>
<protein>
    <submittedName>
        <fullName evidence="5">Pentatricopeptide repeat</fullName>
    </submittedName>
</protein>
<dbReference type="GO" id="GO:0009451">
    <property type="term" value="P:RNA modification"/>
    <property type="evidence" value="ECO:0007669"/>
    <property type="project" value="InterPro"/>
</dbReference>
<organism evidence="5 6">
    <name type="scientific">Dillenia turbinata</name>
    <dbReference type="NCBI Taxonomy" id="194707"/>
    <lineage>
        <taxon>Eukaryota</taxon>
        <taxon>Viridiplantae</taxon>
        <taxon>Streptophyta</taxon>
        <taxon>Embryophyta</taxon>
        <taxon>Tracheophyta</taxon>
        <taxon>Spermatophyta</taxon>
        <taxon>Magnoliopsida</taxon>
        <taxon>eudicotyledons</taxon>
        <taxon>Gunneridae</taxon>
        <taxon>Pentapetalae</taxon>
        <taxon>Dilleniales</taxon>
        <taxon>Dilleniaceae</taxon>
        <taxon>Dillenia</taxon>
    </lineage>
</organism>
<evidence type="ECO:0000256" key="1">
    <source>
        <dbReference type="ARBA" id="ARBA00006643"/>
    </source>
</evidence>
<dbReference type="GO" id="GO:0003723">
    <property type="term" value="F:RNA binding"/>
    <property type="evidence" value="ECO:0007669"/>
    <property type="project" value="InterPro"/>
</dbReference>
<dbReference type="GO" id="GO:0008270">
    <property type="term" value="F:zinc ion binding"/>
    <property type="evidence" value="ECO:0007669"/>
    <property type="project" value="InterPro"/>
</dbReference>
<feature type="repeat" description="PPR" evidence="3">
    <location>
        <begin position="110"/>
        <end position="144"/>
    </location>
</feature>
<dbReference type="PROSITE" id="PS51375">
    <property type="entry name" value="PPR"/>
    <property type="match status" value="3"/>
</dbReference>
<evidence type="ECO:0000313" key="6">
    <source>
        <dbReference type="Proteomes" id="UP001370490"/>
    </source>
</evidence>
<dbReference type="EMBL" id="JBAMMX010000003">
    <property type="protein sequence ID" value="KAK6943411.1"/>
    <property type="molecule type" value="Genomic_DNA"/>
</dbReference>
<dbReference type="Pfam" id="PF01535">
    <property type="entry name" value="PPR"/>
    <property type="match status" value="2"/>
</dbReference>